<keyword evidence="2" id="KW-1185">Reference proteome</keyword>
<comment type="caution">
    <text evidence="1">The sequence shown here is derived from an EMBL/GenBank/DDBJ whole genome shotgun (WGS) entry which is preliminary data.</text>
</comment>
<dbReference type="EMBL" id="WNYA01034704">
    <property type="protein sequence ID" value="KAG8537020.1"/>
    <property type="molecule type" value="Genomic_DNA"/>
</dbReference>
<name>A0AAV6YPX8_ENGPU</name>
<proteinExistence type="predicted"/>
<gene>
    <name evidence="1" type="ORF">GDO81_025193</name>
</gene>
<evidence type="ECO:0000313" key="1">
    <source>
        <dbReference type="EMBL" id="KAG8537020.1"/>
    </source>
</evidence>
<reference evidence="1" key="1">
    <citation type="thesis" date="2020" institute="ProQuest LLC" country="789 East Eisenhower Parkway, Ann Arbor, MI, USA">
        <title>Comparative Genomics and Chromosome Evolution.</title>
        <authorList>
            <person name="Mudd A.B."/>
        </authorList>
    </citation>
    <scope>NUCLEOTIDE SEQUENCE</scope>
    <source>
        <strain evidence="1">237g6f4</strain>
        <tissue evidence="1">Blood</tissue>
    </source>
</reference>
<protein>
    <submittedName>
        <fullName evidence="1">Uncharacterized protein</fullName>
    </submittedName>
</protein>
<accession>A0AAV6YPX8</accession>
<sequence>MHHPIAGEGERFPSDTFRFLNAAVFPNTSGFRSATPPDFCRAHAGHDAPQSDRVRQKPGAIHVQAAQIGNIRVTRRENANRALSK</sequence>
<dbReference type="AlphaFoldDB" id="A0AAV6YPX8"/>
<dbReference type="Proteomes" id="UP000824782">
    <property type="component" value="Unassembled WGS sequence"/>
</dbReference>
<evidence type="ECO:0000313" key="2">
    <source>
        <dbReference type="Proteomes" id="UP000824782"/>
    </source>
</evidence>
<organism evidence="1 2">
    <name type="scientific">Engystomops pustulosus</name>
    <name type="common">Tungara frog</name>
    <name type="synonym">Physalaemus pustulosus</name>
    <dbReference type="NCBI Taxonomy" id="76066"/>
    <lineage>
        <taxon>Eukaryota</taxon>
        <taxon>Metazoa</taxon>
        <taxon>Chordata</taxon>
        <taxon>Craniata</taxon>
        <taxon>Vertebrata</taxon>
        <taxon>Euteleostomi</taxon>
        <taxon>Amphibia</taxon>
        <taxon>Batrachia</taxon>
        <taxon>Anura</taxon>
        <taxon>Neobatrachia</taxon>
        <taxon>Hyloidea</taxon>
        <taxon>Leptodactylidae</taxon>
        <taxon>Leiuperinae</taxon>
        <taxon>Engystomops</taxon>
    </lineage>
</organism>